<keyword evidence="1" id="KW-0812">Transmembrane</keyword>
<organism evidence="2">
    <name type="scientific">Rhizophora mucronata</name>
    <name type="common">Asiatic mangrove</name>
    <dbReference type="NCBI Taxonomy" id="61149"/>
    <lineage>
        <taxon>Eukaryota</taxon>
        <taxon>Viridiplantae</taxon>
        <taxon>Streptophyta</taxon>
        <taxon>Embryophyta</taxon>
        <taxon>Tracheophyta</taxon>
        <taxon>Spermatophyta</taxon>
        <taxon>Magnoliopsida</taxon>
        <taxon>eudicotyledons</taxon>
        <taxon>Gunneridae</taxon>
        <taxon>Pentapetalae</taxon>
        <taxon>rosids</taxon>
        <taxon>fabids</taxon>
        <taxon>Malpighiales</taxon>
        <taxon>Rhizophoraceae</taxon>
        <taxon>Rhizophora</taxon>
    </lineage>
</organism>
<protein>
    <submittedName>
        <fullName evidence="2">Uncharacterized protein</fullName>
    </submittedName>
</protein>
<keyword evidence="1" id="KW-1133">Transmembrane helix</keyword>
<proteinExistence type="predicted"/>
<accession>A0A2P2Q5J6</accession>
<feature type="transmembrane region" description="Helical" evidence="1">
    <location>
        <begin position="12"/>
        <end position="38"/>
    </location>
</feature>
<dbReference type="EMBL" id="GGEC01081770">
    <property type="protein sequence ID" value="MBX62254.1"/>
    <property type="molecule type" value="Transcribed_RNA"/>
</dbReference>
<evidence type="ECO:0000313" key="2">
    <source>
        <dbReference type="EMBL" id="MBX62254.1"/>
    </source>
</evidence>
<dbReference type="AlphaFoldDB" id="A0A2P2Q5J6"/>
<reference evidence="2" key="1">
    <citation type="submission" date="2018-02" db="EMBL/GenBank/DDBJ databases">
        <title>Rhizophora mucronata_Transcriptome.</title>
        <authorList>
            <person name="Meera S.P."/>
            <person name="Sreeshan A."/>
            <person name="Augustine A."/>
        </authorList>
    </citation>
    <scope>NUCLEOTIDE SEQUENCE</scope>
    <source>
        <tissue evidence="2">Leaf</tissue>
    </source>
</reference>
<sequence>MLHYPLESFTSFLSSIHCFISYNSKVLIFIHLSSFLLFNMSLSANNFDYWVLSTLELCLSSN</sequence>
<name>A0A2P2Q5J6_RHIMU</name>
<evidence type="ECO:0000256" key="1">
    <source>
        <dbReference type="SAM" id="Phobius"/>
    </source>
</evidence>
<keyword evidence="1" id="KW-0472">Membrane</keyword>